<evidence type="ECO:0000256" key="5">
    <source>
        <dbReference type="SAM" id="MobiDB-lite"/>
    </source>
</evidence>
<feature type="region of interest" description="Disordered" evidence="5">
    <location>
        <begin position="369"/>
        <end position="414"/>
    </location>
</feature>
<dbReference type="PANTHER" id="PTHR37994:SF1">
    <property type="entry name" value="ER TRANSPORTER 6TM N-TERMINAL DOMAIN-CONTAINING PROTEIN"/>
    <property type="match status" value="1"/>
</dbReference>
<evidence type="ECO:0000256" key="6">
    <source>
        <dbReference type="SAM" id="Phobius"/>
    </source>
</evidence>
<feature type="compositionally biased region" description="Low complexity" evidence="5">
    <location>
        <begin position="21"/>
        <end position="32"/>
    </location>
</feature>
<feature type="transmembrane region" description="Helical" evidence="6">
    <location>
        <begin position="176"/>
        <end position="199"/>
    </location>
</feature>
<evidence type="ECO:0000256" key="2">
    <source>
        <dbReference type="ARBA" id="ARBA00022692"/>
    </source>
</evidence>
<dbReference type="Pfam" id="PF13515">
    <property type="entry name" value="FUSC_2"/>
    <property type="match status" value="1"/>
</dbReference>
<feature type="transmembrane region" description="Helical" evidence="6">
    <location>
        <begin position="732"/>
        <end position="752"/>
    </location>
</feature>
<feature type="non-terminal residue" evidence="10">
    <location>
        <position position="1"/>
    </location>
</feature>
<protein>
    <recommendedName>
        <fullName evidence="12">ER transporter 6TM N-terminal domain-containing protein</fullName>
    </recommendedName>
</protein>
<dbReference type="Pfam" id="PF10334">
    <property type="entry name" value="BRE4"/>
    <property type="match status" value="1"/>
</dbReference>
<keyword evidence="4 6" id="KW-0472">Membrane</keyword>
<dbReference type="PANTHER" id="PTHR37994">
    <property type="entry name" value="ARAE_2_N DOMAIN-CONTAINING PROTEIN-RELATED"/>
    <property type="match status" value="1"/>
</dbReference>
<organism evidence="10 11">
    <name type="scientific">Heterobasidion irregulare (strain TC 32-1)</name>
    <dbReference type="NCBI Taxonomy" id="747525"/>
    <lineage>
        <taxon>Eukaryota</taxon>
        <taxon>Fungi</taxon>
        <taxon>Dikarya</taxon>
        <taxon>Basidiomycota</taxon>
        <taxon>Agaricomycotina</taxon>
        <taxon>Agaricomycetes</taxon>
        <taxon>Russulales</taxon>
        <taxon>Bondarzewiaceae</taxon>
        <taxon>Heterobasidion</taxon>
        <taxon>Heterobasidion annosum species complex</taxon>
    </lineage>
</organism>
<sequence length="1091" mass="122541">MSDGLLSTVHHDPRTGDEGPSTSSSSARQVSEVSHHTTEPRKPEHDSPVKSAPTKSADPPFKSKLPSNFLWIPANWTWSKLKPVIRCALAGWVSVLLIVIQPVLRTMGQAGFLIIIAAFLSPPSDPFIANLERELVLLLFVSMAYAWSCLGIKLASLARTNFVPNASIKSIFSGQYIEAAPSVIMAIFLFFGVVFFLYIKARQGPGPFLFATIFGCICLDISLTTAVFFPYPYYQIGRAVVVPLALHSAVAIITSALIFPSTMSAQYTARFRAVLEPLVAGLHHHRSLLSIPTSSSDFSPAEVIASVAKAEAALAPLAATARLLKRDFSWARYSPTDLASLRKKLLRMAVRANGMTVYFGLIDPTRERFPMTPAPSRPGTPAFGTPEPSRPPSPIEEKNRSGHRHHHHHHSHLLRELHLSLSHHHQREHVVGVFESQRYLDLESTHFAHPMSSHFTERATFLLKESCDELLEGCANSLKGLDFWLEQSRTNRFAFWRNEQTIQRVHNERLEAIQTVTTNLADILKRFRKDKRHLVVDPYRSAFDPRHIGSITGEDVPPHRYLFHCYVYQYHLMHFSMNLLDLLQEATDLEEKRISSRLWFPSMPVGNLFTWSIWDQTVDLDREDDENPDIIQGMDSAWMGDLGMAERRDPDALPPRNLFESLMNLLHRMLEALSSGNVLFAIKAGVLTILLSLPSLLQSSASFAYGQRFNWAIFMGQLTIARWRGDTTFGLVARIMSTFLGGIVGSAVWYISTGTGHGSPYGLAATCAVAFPLFFYARLYWPGPPMTNLIFFVTTALTLGYSWQNTHFRVGTFAYYGINLAWRRFVLVAAGVTAAFVFSFLPPSTTLRRYQRNTLATTASEIGTVYCSIVSFANARNTEDTQEIIQSLIAIRMKLKRSVVLRTNIIYEFSLRGRWPAERYHKILEIQLQIAYLLSHLMSVVEHLEPAWSRAFLRRTRFLDADFQGDVLAVISLVSTAIRTGNPLPQITPCPLFDRFIQHQHGLNVIRQEADDDYGLPRTMTIDTLENEQYLCFCVGVSTAFGIVTRLDRLMVATKELVGEQYHIHGVGFVSKTGGVEMSTRTSSLRPGHDA</sequence>
<dbReference type="RefSeq" id="XP_009550406.1">
    <property type="nucleotide sequence ID" value="XM_009552111.1"/>
</dbReference>
<dbReference type="KEGG" id="hir:HETIRDRAFT_479600"/>
<feature type="compositionally biased region" description="Basic and acidic residues" evidence="5">
    <location>
        <begin position="33"/>
        <end position="48"/>
    </location>
</feature>
<dbReference type="InterPro" id="IPR018820">
    <property type="entry name" value="BRE4-related_DUF2421"/>
</dbReference>
<evidence type="ECO:0000256" key="3">
    <source>
        <dbReference type="ARBA" id="ARBA00022989"/>
    </source>
</evidence>
<keyword evidence="3 6" id="KW-1133">Transmembrane helix</keyword>
<evidence type="ECO:0000313" key="10">
    <source>
        <dbReference type="EMBL" id="ETW78436.1"/>
    </source>
</evidence>
<feature type="transmembrane region" description="Helical" evidence="6">
    <location>
        <begin position="240"/>
        <end position="260"/>
    </location>
</feature>
<feature type="transmembrane region" description="Helical" evidence="6">
    <location>
        <begin position="786"/>
        <end position="804"/>
    </location>
</feature>
<feature type="transmembrane region" description="Helical" evidence="6">
    <location>
        <begin position="678"/>
        <end position="697"/>
    </location>
</feature>
<feature type="domain" description="Putative ER transporter 6TM N-terminal" evidence="8">
    <location>
        <begin position="78"/>
        <end position="533"/>
    </location>
</feature>
<dbReference type="Proteomes" id="UP000030671">
    <property type="component" value="Unassembled WGS sequence"/>
</dbReference>
<dbReference type="EMBL" id="KI925462">
    <property type="protein sequence ID" value="ETW78436.1"/>
    <property type="molecule type" value="Genomic_DNA"/>
</dbReference>
<dbReference type="Pfam" id="PF10337">
    <property type="entry name" value="ArAE_2_N"/>
    <property type="match status" value="1"/>
</dbReference>
<dbReference type="InterPro" id="IPR018823">
    <property type="entry name" value="ArAE_2_N"/>
</dbReference>
<name>W4K009_HETIT</name>
<evidence type="ECO:0000259" key="8">
    <source>
        <dbReference type="Pfam" id="PF10337"/>
    </source>
</evidence>
<reference evidence="10 11" key="1">
    <citation type="journal article" date="2012" name="New Phytol.">
        <title>Insight into trade-off between wood decay and parasitism from the genome of a fungal forest pathogen.</title>
        <authorList>
            <person name="Olson A."/>
            <person name="Aerts A."/>
            <person name="Asiegbu F."/>
            <person name="Belbahri L."/>
            <person name="Bouzid O."/>
            <person name="Broberg A."/>
            <person name="Canback B."/>
            <person name="Coutinho P.M."/>
            <person name="Cullen D."/>
            <person name="Dalman K."/>
            <person name="Deflorio G."/>
            <person name="van Diepen L.T."/>
            <person name="Dunand C."/>
            <person name="Duplessis S."/>
            <person name="Durling M."/>
            <person name="Gonthier P."/>
            <person name="Grimwood J."/>
            <person name="Fossdal C.G."/>
            <person name="Hansson D."/>
            <person name="Henrissat B."/>
            <person name="Hietala A."/>
            <person name="Himmelstrand K."/>
            <person name="Hoffmeister D."/>
            <person name="Hogberg N."/>
            <person name="James T.Y."/>
            <person name="Karlsson M."/>
            <person name="Kohler A."/>
            <person name="Kues U."/>
            <person name="Lee Y.H."/>
            <person name="Lin Y.C."/>
            <person name="Lind M."/>
            <person name="Lindquist E."/>
            <person name="Lombard V."/>
            <person name="Lucas S."/>
            <person name="Lunden K."/>
            <person name="Morin E."/>
            <person name="Murat C."/>
            <person name="Park J."/>
            <person name="Raffaello T."/>
            <person name="Rouze P."/>
            <person name="Salamov A."/>
            <person name="Schmutz J."/>
            <person name="Solheim H."/>
            <person name="Stahlberg J."/>
            <person name="Velez H."/>
            <person name="de Vries R.P."/>
            <person name="Wiebenga A."/>
            <person name="Woodward S."/>
            <person name="Yakovlev I."/>
            <person name="Garbelotto M."/>
            <person name="Martin F."/>
            <person name="Grigoriev I.V."/>
            <person name="Stenlid J."/>
        </authorList>
    </citation>
    <scope>NUCLEOTIDE SEQUENCE [LARGE SCALE GENOMIC DNA]</scope>
    <source>
        <strain evidence="10 11">TC 32-1</strain>
    </source>
</reference>
<dbReference type="HOGENOM" id="CLU_003918_1_0_1"/>
<feature type="transmembrane region" description="Helical" evidence="6">
    <location>
        <begin position="84"/>
        <end position="104"/>
    </location>
</feature>
<feature type="transmembrane region" description="Helical" evidence="6">
    <location>
        <begin position="824"/>
        <end position="842"/>
    </location>
</feature>
<feature type="transmembrane region" description="Helical" evidence="6">
    <location>
        <begin position="758"/>
        <end position="779"/>
    </location>
</feature>
<feature type="region of interest" description="Disordered" evidence="5">
    <location>
        <begin position="1"/>
        <end position="60"/>
    </location>
</feature>
<dbReference type="eggNOG" id="KOG4711">
    <property type="taxonomic scope" value="Eukaryota"/>
</dbReference>
<feature type="domain" description="DUF2421" evidence="7">
    <location>
        <begin position="843"/>
        <end position="1062"/>
    </location>
</feature>
<dbReference type="InParanoid" id="W4K009"/>
<feature type="transmembrane region" description="Helical" evidence="6">
    <location>
        <begin position="135"/>
        <end position="156"/>
    </location>
</feature>
<keyword evidence="2 6" id="KW-0812">Transmembrane</keyword>
<dbReference type="GeneID" id="20677878"/>
<dbReference type="AlphaFoldDB" id="W4K009"/>
<evidence type="ECO:0008006" key="12">
    <source>
        <dbReference type="Google" id="ProtNLM"/>
    </source>
</evidence>
<evidence type="ECO:0000256" key="1">
    <source>
        <dbReference type="ARBA" id="ARBA00004141"/>
    </source>
</evidence>
<feature type="compositionally biased region" description="Basic residues" evidence="5">
    <location>
        <begin position="401"/>
        <end position="412"/>
    </location>
</feature>
<gene>
    <name evidence="10" type="ORF">HETIRDRAFT_479600</name>
</gene>
<evidence type="ECO:0000259" key="9">
    <source>
        <dbReference type="Pfam" id="PF13515"/>
    </source>
</evidence>
<accession>W4K009</accession>
<keyword evidence="11" id="KW-1185">Reference proteome</keyword>
<dbReference type="InterPro" id="IPR049453">
    <property type="entry name" value="Memb_transporter_dom"/>
</dbReference>
<comment type="subcellular location">
    <subcellularLocation>
        <location evidence="1">Membrane</location>
        <topology evidence="1">Multi-pass membrane protein</topology>
    </subcellularLocation>
</comment>
<evidence type="ECO:0000256" key="4">
    <source>
        <dbReference type="ARBA" id="ARBA00023136"/>
    </source>
</evidence>
<feature type="domain" description="Integral membrane bound transporter" evidence="9">
    <location>
        <begin position="707"/>
        <end position="838"/>
    </location>
</feature>
<dbReference type="OrthoDB" id="2274698at2759"/>
<feature type="transmembrane region" description="Helical" evidence="6">
    <location>
        <begin position="208"/>
        <end position="234"/>
    </location>
</feature>
<proteinExistence type="predicted"/>
<evidence type="ECO:0000313" key="11">
    <source>
        <dbReference type="Proteomes" id="UP000030671"/>
    </source>
</evidence>
<evidence type="ECO:0000259" key="7">
    <source>
        <dbReference type="Pfam" id="PF10334"/>
    </source>
</evidence>
<dbReference type="STRING" id="747525.W4K009"/>